<dbReference type="CDD" id="cd00093">
    <property type="entry name" value="HTH_XRE"/>
    <property type="match status" value="1"/>
</dbReference>
<dbReference type="PROSITE" id="PS50943">
    <property type="entry name" value="HTH_CROC1"/>
    <property type="match status" value="1"/>
</dbReference>
<dbReference type="InterPro" id="IPR001387">
    <property type="entry name" value="Cro/C1-type_HTH"/>
</dbReference>
<accession>A0ABX0HQZ8</accession>
<sequence>MTPIAVETMQLDFVQNQPTPAEAELAPRPPHRKRRRGKTAYDTPTDEKRAWGRRLAEAREDAGLSQTEAAHRLGYSQQVQLSLMESGQRMPPLDVLLACTQLYGTTMDFLCGLAPDSDRDPALGIQRQLAAGLSAELRRVVEAMSSASVNVARAIGPNAARLRRLASLVLQAQGQLERVRSVAPTFDEEVRGGSLLVQALREAADAAKAEMAALERRERQVRRRGLGSVLAAVGGLNLDWYLHWLPPEPGSLDDVGEEDDDEEPSVGDGAARQMPDG</sequence>
<dbReference type="Gene3D" id="1.10.260.40">
    <property type="entry name" value="lambda repressor-like DNA-binding domains"/>
    <property type="match status" value="1"/>
</dbReference>
<feature type="region of interest" description="Disordered" evidence="2">
    <location>
        <begin position="14"/>
        <end position="49"/>
    </location>
</feature>
<feature type="compositionally biased region" description="Acidic residues" evidence="2">
    <location>
        <begin position="254"/>
        <end position="265"/>
    </location>
</feature>
<evidence type="ECO:0000313" key="5">
    <source>
        <dbReference type="Proteomes" id="UP000802098"/>
    </source>
</evidence>
<name>A0ABX0HQZ8_9BURK</name>
<dbReference type="SUPFAM" id="SSF47413">
    <property type="entry name" value="lambda repressor-like DNA-binding domains"/>
    <property type="match status" value="1"/>
</dbReference>
<comment type="caution">
    <text evidence="4">The sequence shown here is derived from an EMBL/GenBank/DDBJ whole genome shotgun (WGS) entry which is preliminary data.</text>
</comment>
<feature type="coiled-coil region" evidence="1">
    <location>
        <begin position="197"/>
        <end position="224"/>
    </location>
</feature>
<dbReference type="Proteomes" id="UP000802098">
    <property type="component" value="Unassembled WGS sequence"/>
</dbReference>
<evidence type="ECO:0000256" key="2">
    <source>
        <dbReference type="SAM" id="MobiDB-lite"/>
    </source>
</evidence>
<dbReference type="RefSeq" id="WP_009858521.1">
    <property type="nucleotide sequence ID" value="NZ_JAAOCD010000001.1"/>
</dbReference>
<evidence type="ECO:0000313" key="4">
    <source>
        <dbReference type="EMBL" id="NHK97478.1"/>
    </source>
</evidence>
<keyword evidence="5" id="KW-1185">Reference proteome</keyword>
<feature type="domain" description="HTH cro/C1-type" evidence="3">
    <location>
        <begin position="55"/>
        <end position="110"/>
    </location>
</feature>
<dbReference type="InterPro" id="IPR010982">
    <property type="entry name" value="Lambda_DNA-bd_dom_sf"/>
</dbReference>
<protein>
    <submittedName>
        <fullName evidence="4">Helix-turn-helix transcriptional regulator</fullName>
    </submittedName>
</protein>
<dbReference type="EMBL" id="JAAOCD010000001">
    <property type="protein sequence ID" value="NHK97478.1"/>
    <property type="molecule type" value="Genomic_DNA"/>
</dbReference>
<gene>
    <name evidence="4" type="ORF">G7087_03745</name>
</gene>
<evidence type="ECO:0000259" key="3">
    <source>
        <dbReference type="PROSITE" id="PS50943"/>
    </source>
</evidence>
<feature type="region of interest" description="Disordered" evidence="2">
    <location>
        <begin position="249"/>
        <end position="277"/>
    </location>
</feature>
<feature type="compositionally biased region" description="Basic residues" evidence="2">
    <location>
        <begin position="29"/>
        <end position="38"/>
    </location>
</feature>
<keyword evidence="1" id="KW-0175">Coiled coil</keyword>
<proteinExistence type="predicted"/>
<dbReference type="SMART" id="SM00530">
    <property type="entry name" value="HTH_XRE"/>
    <property type="match status" value="1"/>
</dbReference>
<reference evidence="4 5" key="1">
    <citation type="submission" date="2020-03" db="EMBL/GenBank/DDBJ databases">
        <title>Rubrivivax benzoatilyticus JA2 (sequenced after 10 years sub-culturing).</title>
        <authorList>
            <person name="Gupta D."/>
            <person name="Chintalapati S."/>
            <person name="Chintalapati V.R."/>
        </authorList>
    </citation>
    <scope>NUCLEOTIDE SEQUENCE [LARGE SCALE GENOMIC DNA]</scope>
    <source>
        <strain evidence="4 5">JA2-Mal</strain>
    </source>
</reference>
<organism evidence="4 5">
    <name type="scientific">Rubrivivax benzoatilyticus</name>
    <dbReference type="NCBI Taxonomy" id="316997"/>
    <lineage>
        <taxon>Bacteria</taxon>
        <taxon>Pseudomonadati</taxon>
        <taxon>Pseudomonadota</taxon>
        <taxon>Betaproteobacteria</taxon>
        <taxon>Burkholderiales</taxon>
        <taxon>Sphaerotilaceae</taxon>
        <taxon>Rubrivivax</taxon>
    </lineage>
</organism>
<evidence type="ECO:0000256" key="1">
    <source>
        <dbReference type="SAM" id="Coils"/>
    </source>
</evidence>
<dbReference type="Pfam" id="PF13560">
    <property type="entry name" value="HTH_31"/>
    <property type="match status" value="1"/>
</dbReference>